<accession>A0A0M9VI05</accession>
<feature type="chain" id="PRO_5005839264" description="Secretion system C-terminal sorting domain-containing protein" evidence="2">
    <location>
        <begin position="21"/>
        <end position="414"/>
    </location>
</feature>
<dbReference type="InterPro" id="IPR026444">
    <property type="entry name" value="Secre_tail"/>
</dbReference>
<feature type="domain" description="Secretion system C-terminal sorting" evidence="3">
    <location>
        <begin position="343"/>
        <end position="406"/>
    </location>
</feature>
<protein>
    <recommendedName>
        <fullName evidence="3">Secretion system C-terminal sorting domain-containing protein</fullName>
    </recommendedName>
</protein>
<organism evidence="4 5">
    <name type="scientific">Flavobacterium akiainvivens</name>
    <dbReference type="NCBI Taxonomy" id="1202724"/>
    <lineage>
        <taxon>Bacteria</taxon>
        <taxon>Pseudomonadati</taxon>
        <taxon>Bacteroidota</taxon>
        <taxon>Flavobacteriia</taxon>
        <taxon>Flavobacteriales</taxon>
        <taxon>Flavobacteriaceae</taxon>
        <taxon>Flavobacterium</taxon>
    </lineage>
</organism>
<keyword evidence="5" id="KW-1185">Reference proteome</keyword>
<proteinExistence type="predicted"/>
<feature type="signal peptide" evidence="2">
    <location>
        <begin position="1"/>
        <end position="20"/>
    </location>
</feature>
<dbReference type="STRING" id="1202724.AM493_07415"/>
<evidence type="ECO:0000313" key="5">
    <source>
        <dbReference type="Proteomes" id="UP000037755"/>
    </source>
</evidence>
<dbReference type="OrthoDB" id="9798438at2"/>
<name>A0A0M9VI05_9FLAO</name>
<evidence type="ECO:0000313" key="4">
    <source>
        <dbReference type="EMBL" id="KOS05882.1"/>
    </source>
</evidence>
<gene>
    <name evidence="4" type="ORF">AM493_07415</name>
</gene>
<dbReference type="AlphaFoldDB" id="A0A0M9VI05"/>
<comment type="caution">
    <text evidence="4">The sequence shown here is derived from an EMBL/GenBank/DDBJ whole genome shotgun (WGS) entry which is preliminary data.</text>
</comment>
<evidence type="ECO:0000256" key="1">
    <source>
        <dbReference type="ARBA" id="ARBA00022729"/>
    </source>
</evidence>
<sequence>MKTLYLFAAALFPLLQPVQAQDTVVYGCTDPLSSSHNANATVNDGSCNYASASVNPDTSLTLSTLIDETSGLIMWNGSLYTMNDDSDTNLYRLNPATGNIEQTIAIPGTTNIDWEELAQDANYIYIGDFGNNANGNRNNLRILRISKAAIESNSPVADYINFTYSNQTDFTPSGNNNTNFDCEAMVVTSEYIYLFTKQWVSEETSVYRLPKTPGTHVAQLQDTFDVKGLITGATYLEDKRLVVLSGYSSLVSPFVYLLYDFQGHDFFGGNKRKVALSQSFHQMEAITTTDGINYYMTNEHLQQAAIINIPQKLHTVDLSEYLQNYIDNLASLPGALGQAGVMIYPNPTGDVLSIEGPDFLQGLGYTFIDVMGRRVLEGTLEGARNNIDISTLATGTYELMIAGYEDDVIKLGIK</sequence>
<dbReference type="EMBL" id="LIYD01000005">
    <property type="protein sequence ID" value="KOS05882.1"/>
    <property type="molecule type" value="Genomic_DNA"/>
</dbReference>
<reference evidence="4 5" key="1">
    <citation type="submission" date="2015-08" db="EMBL/GenBank/DDBJ databases">
        <title>Whole genome sequence of Flavobacterium akiainvivens IK-1T, from decaying Wikstroemia oahuensis, an endemic Hawaiian shrub.</title>
        <authorList>
            <person name="Wan X."/>
            <person name="Hou S."/>
            <person name="Saito J."/>
            <person name="Donachie S."/>
        </authorList>
    </citation>
    <scope>NUCLEOTIDE SEQUENCE [LARGE SCALE GENOMIC DNA]</scope>
    <source>
        <strain evidence="4 5">IK-1</strain>
    </source>
</reference>
<keyword evidence="1 2" id="KW-0732">Signal</keyword>
<dbReference type="PATRIC" id="fig|1202724.3.peg.1543"/>
<dbReference type="RefSeq" id="WP_054407197.1">
    <property type="nucleotide sequence ID" value="NZ_FOYA01000008.1"/>
</dbReference>
<evidence type="ECO:0000256" key="2">
    <source>
        <dbReference type="SAM" id="SignalP"/>
    </source>
</evidence>
<evidence type="ECO:0000259" key="3">
    <source>
        <dbReference type="Pfam" id="PF18962"/>
    </source>
</evidence>
<dbReference type="Pfam" id="PF18962">
    <property type="entry name" value="Por_Secre_tail"/>
    <property type="match status" value="1"/>
</dbReference>
<dbReference type="NCBIfam" id="TIGR04183">
    <property type="entry name" value="Por_Secre_tail"/>
    <property type="match status" value="1"/>
</dbReference>
<dbReference type="Proteomes" id="UP000037755">
    <property type="component" value="Unassembled WGS sequence"/>
</dbReference>